<evidence type="ECO:0000313" key="2">
    <source>
        <dbReference type="EMBL" id="QUH22781.1"/>
    </source>
</evidence>
<dbReference type="RefSeq" id="WP_211533727.1">
    <property type="nucleotide sequence ID" value="NZ_CP058560.1"/>
</dbReference>
<accession>A0A8T8KBL3</accession>
<protein>
    <submittedName>
        <fullName evidence="2">Uncharacterized protein</fullName>
    </submittedName>
</protein>
<gene>
    <name evidence="2" type="ORF">HYG87_02815</name>
</gene>
<sequence length="100" mass="11478">MTDNDKISQIEKRADEILKEHKAVYLERRLYNTLKNDFSDLSRVDFKEVLNLLSKKGYVLERGLIRPCINKGSKKSSKGYDGSPTGKGVADHQRIPDKRL</sequence>
<evidence type="ECO:0000313" key="3">
    <source>
        <dbReference type="Proteomes" id="UP000681041"/>
    </source>
</evidence>
<keyword evidence="3" id="KW-1185">Reference proteome</keyword>
<dbReference type="OrthoDB" id="69435at2157"/>
<dbReference type="KEGG" id="meme:HYG87_02815"/>
<dbReference type="GeneID" id="64819662"/>
<feature type="region of interest" description="Disordered" evidence="1">
    <location>
        <begin position="71"/>
        <end position="100"/>
    </location>
</feature>
<dbReference type="AlphaFoldDB" id="A0A8T8KBL3"/>
<organism evidence="2 3">
    <name type="scientific">Methanobacterium alkalithermotolerans</name>
    <dbReference type="NCBI Taxonomy" id="2731220"/>
    <lineage>
        <taxon>Archaea</taxon>
        <taxon>Methanobacteriati</taxon>
        <taxon>Methanobacteriota</taxon>
        <taxon>Methanomada group</taxon>
        <taxon>Methanobacteria</taxon>
        <taxon>Methanobacteriales</taxon>
        <taxon>Methanobacteriaceae</taxon>
        <taxon>Methanobacterium</taxon>
    </lineage>
</organism>
<dbReference type="Proteomes" id="UP000681041">
    <property type="component" value="Chromosome"/>
</dbReference>
<name>A0A8T8KBL3_9EURY</name>
<evidence type="ECO:0000256" key="1">
    <source>
        <dbReference type="SAM" id="MobiDB-lite"/>
    </source>
</evidence>
<reference evidence="2" key="1">
    <citation type="submission" date="2020-07" db="EMBL/GenBank/DDBJ databases">
        <title>Methanobacterium. sp. MethCan genome.</title>
        <authorList>
            <person name="Postec A."/>
            <person name="Quemeneur M."/>
        </authorList>
    </citation>
    <scope>NUCLEOTIDE SEQUENCE</scope>
    <source>
        <strain evidence="2">MethCAN</strain>
    </source>
</reference>
<proteinExistence type="predicted"/>
<feature type="compositionally biased region" description="Basic and acidic residues" evidence="1">
    <location>
        <begin position="89"/>
        <end position="100"/>
    </location>
</feature>
<dbReference type="EMBL" id="CP058560">
    <property type="protein sequence ID" value="QUH22781.1"/>
    <property type="molecule type" value="Genomic_DNA"/>
</dbReference>